<evidence type="ECO:0000313" key="3">
    <source>
        <dbReference type="Proteomes" id="UP000006591"/>
    </source>
</evidence>
<accession>A0A0E0HL75</accession>
<reference evidence="2" key="2">
    <citation type="submission" date="2018-04" db="EMBL/GenBank/DDBJ databases">
        <title>OnivRS2 (Oryza nivara Reference Sequence Version 2).</title>
        <authorList>
            <person name="Zhang J."/>
            <person name="Kudrna D."/>
            <person name="Lee S."/>
            <person name="Talag J."/>
            <person name="Rajasekar S."/>
            <person name="Welchert J."/>
            <person name="Hsing Y.-I."/>
            <person name="Wing R.A."/>
        </authorList>
    </citation>
    <scope>NUCLEOTIDE SEQUENCE [LARGE SCALE GENOMIC DNA]</scope>
    <source>
        <strain evidence="2">SL10</strain>
    </source>
</reference>
<dbReference type="Proteomes" id="UP000006591">
    <property type="component" value="Chromosome 6"/>
</dbReference>
<dbReference type="AlphaFoldDB" id="A0A0E0HL75"/>
<feature type="region of interest" description="Disordered" evidence="1">
    <location>
        <begin position="45"/>
        <end position="68"/>
    </location>
</feature>
<dbReference type="Gramene" id="ONIVA06G04460.1">
    <property type="protein sequence ID" value="ONIVA06G04460.1"/>
    <property type="gene ID" value="ONIVA06G04460"/>
</dbReference>
<name>A0A0E0HL75_ORYNI</name>
<evidence type="ECO:0000313" key="2">
    <source>
        <dbReference type="EnsemblPlants" id="ONIVA06G04460.1"/>
    </source>
</evidence>
<feature type="region of interest" description="Disordered" evidence="1">
    <location>
        <begin position="1"/>
        <end position="33"/>
    </location>
</feature>
<feature type="compositionally biased region" description="Gly residues" evidence="1">
    <location>
        <begin position="1"/>
        <end position="11"/>
    </location>
</feature>
<reference evidence="2" key="1">
    <citation type="submission" date="2015-04" db="UniProtKB">
        <authorList>
            <consortium name="EnsemblPlants"/>
        </authorList>
    </citation>
    <scope>IDENTIFICATION</scope>
    <source>
        <strain evidence="2">SL10</strain>
    </source>
</reference>
<proteinExistence type="predicted"/>
<feature type="compositionally biased region" description="Basic residues" evidence="1">
    <location>
        <begin position="14"/>
        <end position="23"/>
    </location>
</feature>
<dbReference type="EnsemblPlants" id="ONIVA06G04460.1">
    <property type="protein sequence ID" value="ONIVA06G04460.1"/>
    <property type="gene ID" value="ONIVA06G04460"/>
</dbReference>
<protein>
    <submittedName>
        <fullName evidence="2">Uncharacterized protein</fullName>
    </submittedName>
</protein>
<evidence type="ECO:0000256" key="1">
    <source>
        <dbReference type="SAM" id="MobiDB-lite"/>
    </source>
</evidence>
<organism evidence="2">
    <name type="scientific">Oryza nivara</name>
    <name type="common">Indian wild rice</name>
    <name type="synonym">Oryza sativa f. spontanea</name>
    <dbReference type="NCBI Taxonomy" id="4536"/>
    <lineage>
        <taxon>Eukaryota</taxon>
        <taxon>Viridiplantae</taxon>
        <taxon>Streptophyta</taxon>
        <taxon>Embryophyta</taxon>
        <taxon>Tracheophyta</taxon>
        <taxon>Spermatophyta</taxon>
        <taxon>Magnoliopsida</taxon>
        <taxon>Liliopsida</taxon>
        <taxon>Poales</taxon>
        <taxon>Poaceae</taxon>
        <taxon>BOP clade</taxon>
        <taxon>Oryzoideae</taxon>
        <taxon>Oryzeae</taxon>
        <taxon>Oryzinae</taxon>
        <taxon>Oryza</taxon>
    </lineage>
</organism>
<sequence length="68" mass="7340">MESAGLGGRGTGHVVRRRRRRRSGWRDGEIGIRRATKTVAQGCAVTARRETETPRQSSSVLPPALGLG</sequence>
<keyword evidence="3" id="KW-1185">Reference proteome</keyword>
<dbReference type="HOGENOM" id="CLU_2798349_0_0_1"/>